<reference evidence="2" key="1">
    <citation type="journal article" date="2016" name="Gigascience">
        <title>De novo construction of an expanded transcriptome assembly for the western tarnished plant bug, Lygus hesperus.</title>
        <authorList>
            <person name="Tassone E.E."/>
            <person name="Geib S.M."/>
            <person name="Hall B."/>
            <person name="Fabrick J.A."/>
            <person name="Brent C.S."/>
            <person name="Hull J.J."/>
        </authorList>
    </citation>
    <scope>NUCLEOTIDE SEQUENCE</scope>
</reference>
<feature type="transmembrane region" description="Helical" evidence="1">
    <location>
        <begin position="36"/>
        <end position="59"/>
    </location>
</feature>
<organism evidence="2">
    <name type="scientific">Lygus hesperus</name>
    <name type="common">Western plant bug</name>
    <dbReference type="NCBI Taxonomy" id="30085"/>
    <lineage>
        <taxon>Eukaryota</taxon>
        <taxon>Metazoa</taxon>
        <taxon>Ecdysozoa</taxon>
        <taxon>Arthropoda</taxon>
        <taxon>Hexapoda</taxon>
        <taxon>Insecta</taxon>
        <taxon>Pterygota</taxon>
        <taxon>Neoptera</taxon>
        <taxon>Paraneoptera</taxon>
        <taxon>Hemiptera</taxon>
        <taxon>Heteroptera</taxon>
        <taxon>Panheteroptera</taxon>
        <taxon>Cimicomorpha</taxon>
        <taxon>Miridae</taxon>
        <taxon>Mirini</taxon>
        <taxon>Lygus</taxon>
    </lineage>
</organism>
<keyword evidence="1" id="KW-0812">Transmembrane</keyword>
<sequence length="163" mass="17416">VVATVVAVVAVATMVAVMAVATTVAAVVVMVAVVTMLLAVVAIPILVAIVVVMAARYAAAPVSAVIFPTTVMAATLLVVTATTEVVDSTINVQLRELYHLRLNRQHHHPYPGRAYSTTVVRLSHVPVHCTPVMYFPPVWGWMLKVVGIVYRHQVAVLTQLAVC</sequence>
<feature type="transmembrane region" description="Helical" evidence="1">
    <location>
        <begin position="6"/>
        <end position="29"/>
    </location>
</feature>
<keyword evidence="1" id="KW-1133">Transmembrane helix</keyword>
<keyword evidence="1" id="KW-0472">Membrane</keyword>
<gene>
    <name evidence="2" type="ORF">g.12025</name>
</gene>
<evidence type="ECO:0000256" key="1">
    <source>
        <dbReference type="SAM" id="Phobius"/>
    </source>
</evidence>
<name>A0A146MFP2_LYGHE</name>
<evidence type="ECO:0000313" key="2">
    <source>
        <dbReference type="EMBL" id="JAQ17526.1"/>
    </source>
</evidence>
<dbReference type="EMBL" id="GDHC01001103">
    <property type="protein sequence ID" value="JAQ17526.1"/>
    <property type="molecule type" value="Transcribed_RNA"/>
</dbReference>
<dbReference type="AlphaFoldDB" id="A0A146MFP2"/>
<accession>A0A146MFP2</accession>
<feature type="transmembrane region" description="Helical" evidence="1">
    <location>
        <begin position="65"/>
        <end position="86"/>
    </location>
</feature>
<proteinExistence type="predicted"/>
<feature type="non-terminal residue" evidence="2">
    <location>
        <position position="1"/>
    </location>
</feature>
<protein>
    <submittedName>
        <fullName evidence="2">Uncharacterized protein</fullName>
    </submittedName>
</protein>